<evidence type="ECO:0000313" key="2">
    <source>
        <dbReference type="EMBL" id="KAF2399406.1"/>
    </source>
</evidence>
<feature type="compositionally biased region" description="Low complexity" evidence="1">
    <location>
        <begin position="48"/>
        <end position="63"/>
    </location>
</feature>
<keyword evidence="3" id="KW-1185">Reference proteome</keyword>
<feature type="compositionally biased region" description="Low complexity" evidence="1">
    <location>
        <begin position="15"/>
        <end position="31"/>
    </location>
</feature>
<proteinExistence type="predicted"/>
<dbReference type="AlphaFoldDB" id="A0A6G1HU61"/>
<gene>
    <name evidence="2" type="ORF">EJ06DRAFT_549530</name>
</gene>
<feature type="compositionally biased region" description="Acidic residues" evidence="1">
    <location>
        <begin position="103"/>
        <end position="117"/>
    </location>
</feature>
<sequence>MSSPPLTPLHTRHASFTSSPPSRRLSSISQSYNPYAFTPNPPSPTHAPPSRRSSAAFSPAPSRLGSSHGPRHSISGGNLADEFAAMDRGGGTLADELGGWSGGEEEDEEGFEVEEGERDSGIDGCSSPGQDAKLVLREREEEPPEQIDLLSASLEARMSTVASLATRGVDGERDDPGLVGRVTERLRDLGGQAGIESGAARLTTAQTAIATHLARQTRALTNLTSSLFSPLAPPLQPDLLEDVAPSLEATLVALSALLPAHTGRSAPDAKEQARPGSSHLNNPALFPAQLSASYPTPAHALHTLSSSTADLLRSLATLADTLHVNAQATREAGRRLRGCQAAVAGWREEEEERERAVRWIEEGGWEERLAGREGARYPYRAGGGSSLHT</sequence>
<protein>
    <submittedName>
        <fullName evidence="2">Uncharacterized protein</fullName>
    </submittedName>
</protein>
<name>A0A6G1HU61_9PEZI</name>
<organism evidence="2 3">
    <name type="scientific">Trichodelitschia bisporula</name>
    <dbReference type="NCBI Taxonomy" id="703511"/>
    <lineage>
        <taxon>Eukaryota</taxon>
        <taxon>Fungi</taxon>
        <taxon>Dikarya</taxon>
        <taxon>Ascomycota</taxon>
        <taxon>Pezizomycotina</taxon>
        <taxon>Dothideomycetes</taxon>
        <taxon>Dothideomycetes incertae sedis</taxon>
        <taxon>Phaeotrichales</taxon>
        <taxon>Phaeotrichaceae</taxon>
        <taxon>Trichodelitschia</taxon>
    </lineage>
</organism>
<feature type="region of interest" description="Disordered" evidence="1">
    <location>
        <begin position="1"/>
        <end position="130"/>
    </location>
</feature>
<evidence type="ECO:0000313" key="3">
    <source>
        <dbReference type="Proteomes" id="UP000799640"/>
    </source>
</evidence>
<reference evidence="2" key="1">
    <citation type="journal article" date="2020" name="Stud. Mycol.">
        <title>101 Dothideomycetes genomes: a test case for predicting lifestyles and emergence of pathogens.</title>
        <authorList>
            <person name="Haridas S."/>
            <person name="Albert R."/>
            <person name="Binder M."/>
            <person name="Bloem J."/>
            <person name="Labutti K."/>
            <person name="Salamov A."/>
            <person name="Andreopoulos B."/>
            <person name="Baker S."/>
            <person name="Barry K."/>
            <person name="Bills G."/>
            <person name="Bluhm B."/>
            <person name="Cannon C."/>
            <person name="Castanera R."/>
            <person name="Culley D."/>
            <person name="Daum C."/>
            <person name="Ezra D."/>
            <person name="Gonzalez J."/>
            <person name="Henrissat B."/>
            <person name="Kuo A."/>
            <person name="Liang C."/>
            <person name="Lipzen A."/>
            <person name="Lutzoni F."/>
            <person name="Magnuson J."/>
            <person name="Mondo S."/>
            <person name="Nolan M."/>
            <person name="Ohm R."/>
            <person name="Pangilinan J."/>
            <person name="Park H.-J."/>
            <person name="Ramirez L."/>
            <person name="Alfaro M."/>
            <person name="Sun H."/>
            <person name="Tritt A."/>
            <person name="Yoshinaga Y."/>
            <person name="Zwiers L.-H."/>
            <person name="Turgeon B."/>
            <person name="Goodwin S."/>
            <person name="Spatafora J."/>
            <person name="Crous P."/>
            <person name="Grigoriev I."/>
        </authorList>
    </citation>
    <scope>NUCLEOTIDE SEQUENCE</scope>
    <source>
        <strain evidence="2">CBS 262.69</strain>
    </source>
</reference>
<evidence type="ECO:0000256" key="1">
    <source>
        <dbReference type="SAM" id="MobiDB-lite"/>
    </source>
</evidence>
<dbReference type="Proteomes" id="UP000799640">
    <property type="component" value="Unassembled WGS sequence"/>
</dbReference>
<dbReference type="EMBL" id="ML996697">
    <property type="protein sequence ID" value="KAF2399406.1"/>
    <property type="molecule type" value="Genomic_DNA"/>
</dbReference>
<feature type="region of interest" description="Disordered" evidence="1">
    <location>
        <begin position="263"/>
        <end position="284"/>
    </location>
</feature>
<accession>A0A6G1HU61</accession>
<dbReference type="OrthoDB" id="5427526at2759"/>